<evidence type="ECO:0000256" key="1">
    <source>
        <dbReference type="ARBA" id="ARBA00004141"/>
    </source>
</evidence>
<dbReference type="AlphaFoldDB" id="A0A8H6KMA1"/>
<gene>
    <name evidence="9" type="ORF">CPLU01_05245</name>
</gene>
<evidence type="ECO:0000313" key="9">
    <source>
        <dbReference type="EMBL" id="KAF6833950.1"/>
    </source>
</evidence>
<organism evidence="9 10">
    <name type="scientific">Colletotrichum plurivorum</name>
    <dbReference type="NCBI Taxonomy" id="2175906"/>
    <lineage>
        <taxon>Eukaryota</taxon>
        <taxon>Fungi</taxon>
        <taxon>Dikarya</taxon>
        <taxon>Ascomycota</taxon>
        <taxon>Pezizomycotina</taxon>
        <taxon>Sordariomycetes</taxon>
        <taxon>Hypocreomycetidae</taxon>
        <taxon>Glomerellales</taxon>
        <taxon>Glomerellaceae</taxon>
        <taxon>Colletotrichum</taxon>
        <taxon>Colletotrichum orchidearum species complex</taxon>
    </lineage>
</organism>
<evidence type="ECO:0000256" key="3">
    <source>
        <dbReference type="ARBA" id="ARBA00022989"/>
    </source>
</evidence>
<keyword evidence="4 7" id="KW-0472">Membrane</keyword>
<evidence type="ECO:0000256" key="4">
    <source>
        <dbReference type="ARBA" id="ARBA00023136"/>
    </source>
</evidence>
<feature type="compositionally biased region" description="Polar residues" evidence="6">
    <location>
        <begin position="353"/>
        <end position="371"/>
    </location>
</feature>
<keyword evidence="3 7" id="KW-1133">Transmembrane helix</keyword>
<dbReference type="InterPro" id="IPR052337">
    <property type="entry name" value="SAT4-like"/>
</dbReference>
<evidence type="ECO:0000313" key="10">
    <source>
        <dbReference type="Proteomes" id="UP000654918"/>
    </source>
</evidence>
<feature type="domain" description="Rhodopsin" evidence="8">
    <location>
        <begin position="29"/>
        <end position="268"/>
    </location>
</feature>
<dbReference type="InterPro" id="IPR049326">
    <property type="entry name" value="Rhodopsin_dom_fungi"/>
</dbReference>
<dbReference type="EMBL" id="WIGO01000053">
    <property type="protein sequence ID" value="KAF6833950.1"/>
    <property type="molecule type" value="Genomic_DNA"/>
</dbReference>
<comment type="caution">
    <text evidence="9">The sequence shown here is derived from an EMBL/GenBank/DDBJ whole genome shotgun (WGS) entry which is preliminary data.</text>
</comment>
<evidence type="ECO:0000256" key="6">
    <source>
        <dbReference type="SAM" id="MobiDB-lite"/>
    </source>
</evidence>
<feature type="transmembrane region" description="Helical" evidence="7">
    <location>
        <begin position="43"/>
        <end position="65"/>
    </location>
</feature>
<feature type="transmembrane region" description="Helical" evidence="7">
    <location>
        <begin position="130"/>
        <end position="157"/>
    </location>
</feature>
<evidence type="ECO:0000256" key="2">
    <source>
        <dbReference type="ARBA" id="ARBA00022692"/>
    </source>
</evidence>
<accession>A0A8H6KMA1</accession>
<name>A0A8H6KMA1_9PEZI</name>
<feature type="transmembrane region" description="Helical" evidence="7">
    <location>
        <begin position="211"/>
        <end position="233"/>
    </location>
</feature>
<keyword evidence="2 7" id="KW-0812">Transmembrane</keyword>
<feature type="region of interest" description="Disordered" evidence="6">
    <location>
        <begin position="348"/>
        <end position="393"/>
    </location>
</feature>
<dbReference type="PANTHER" id="PTHR33048">
    <property type="entry name" value="PTH11-LIKE INTEGRAL MEMBRANE PROTEIN (AFU_ORTHOLOGUE AFUA_5G11245)"/>
    <property type="match status" value="1"/>
</dbReference>
<protein>
    <recommendedName>
        <fullName evidence="8">Rhodopsin domain-containing protein</fullName>
    </recommendedName>
</protein>
<proteinExistence type="inferred from homology"/>
<feature type="region of interest" description="Disordered" evidence="6">
    <location>
        <begin position="283"/>
        <end position="305"/>
    </location>
</feature>
<dbReference type="PANTHER" id="PTHR33048:SF2">
    <property type="entry name" value="SRPK"/>
    <property type="match status" value="1"/>
</dbReference>
<dbReference type="GO" id="GO:0016020">
    <property type="term" value="C:membrane"/>
    <property type="evidence" value="ECO:0007669"/>
    <property type="project" value="UniProtKB-SubCell"/>
</dbReference>
<comment type="subcellular location">
    <subcellularLocation>
        <location evidence="1">Membrane</location>
        <topology evidence="1">Multi-pass membrane protein</topology>
    </subcellularLocation>
</comment>
<dbReference type="Proteomes" id="UP000654918">
    <property type="component" value="Unassembled WGS sequence"/>
</dbReference>
<dbReference type="Pfam" id="PF20684">
    <property type="entry name" value="Fung_rhodopsin"/>
    <property type="match status" value="1"/>
</dbReference>
<keyword evidence="10" id="KW-1185">Reference proteome</keyword>
<feature type="transmembrane region" description="Helical" evidence="7">
    <location>
        <begin position="96"/>
        <end position="118"/>
    </location>
</feature>
<reference evidence="9" key="1">
    <citation type="journal article" date="2020" name="Phytopathology">
        <title>Genome Sequence Resources of Colletotrichum truncatum, C. plurivorum, C. musicola, and C. sojae: Four Species Pathogenic to Soybean (Glycine max).</title>
        <authorList>
            <person name="Rogerio F."/>
            <person name="Boufleur T.R."/>
            <person name="Ciampi-Guillardi M."/>
            <person name="Sukno S.A."/>
            <person name="Thon M.R."/>
            <person name="Massola Junior N.S."/>
            <person name="Baroncelli R."/>
        </authorList>
    </citation>
    <scope>NUCLEOTIDE SEQUENCE</scope>
    <source>
        <strain evidence="9">LFN00145</strain>
    </source>
</reference>
<comment type="similarity">
    <text evidence="5">Belongs to the SAT4 family.</text>
</comment>
<evidence type="ECO:0000259" key="8">
    <source>
        <dbReference type="Pfam" id="PF20684"/>
    </source>
</evidence>
<feature type="transmembrane region" description="Helical" evidence="7">
    <location>
        <begin position="12"/>
        <end position="31"/>
    </location>
</feature>
<feature type="transmembrane region" description="Helical" evidence="7">
    <location>
        <begin position="177"/>
        <end position="199"/>
    </location>
</feature>
<evidence type="ECO:0000256" key="5">
    <source>
        <dbReference type="ARBA" id="ARBA00038359"/>
    </source>
</evidence>
<evidence type="ECO:0000256" key="7">
    <source>
        <dbReference type="SAM" id="Phobius"/>
    </source>
</evidence>
<sequence>MAIDPNVAEIWSLYAAATIIIGLRVFCRSRMVGASGFRPDDYLIFLAWALYTTVSVMATLFALVAQGRHTSILTPEQRATMPESEFYIWEYGSKNFLVGMSVYAAVVWTLKFNMLFFYRRLVAGQWVEKFILPVMALVASTAIAMILIIALTCRPFNQMWQVRPDPGANCVPQNKVYFYSILTMNVTTDTCILLIPIPVISLVRASIWRRLGVFFLFSLGIFVIACAIIRVVLTFHPTGQFGPAAMWSIREDFVAIFIGQAPMIVPMSKKRFWQKAKTRFTPKSSLGSEGHELSNGISNQKKPKDPYSLTQMGFTHITNVTNITRATQVEATLVDSGSLERLAVTGQEITPADSAQQTDTESGNQGSSSLDITPVHRLPRSDTGRPFSEMVAV</sequence>